<evidence type="ECO:0000313" key="3">
    <source>
        <dbReference type="Proteomes" id="UP000015105"/>
    </source>
</evidence>
<dbReference type="InterPro" id="IPR000719">
    <property type="entry name" value="Prot_kinase_dom"/>
</dbReference>
<dbReference type="OrthoDB" id="582659at2759"/>
<feature type="domain" description="Protein kinase" evidence="1">
    <location>
        <begin position="38"/>
        <end position="325"/>
    </location>
</feature>
<dbReference type="AlphaFoldDB" id="A0A453A666"/>
<dbReference type="Gramene" id="AET2Gv20000100.1">
    <property type="protein sequence ID" value="AET2Gv20000100.1"/>
    <property type="gene ID" value="AET2Gv20000100"/>
</dbReference>
<reference evidence="3" key="2">
    <citation type="journal article" date="2017" name="Nat. Plants">
        <title>The Aegilops tauschii genome reveals multiple impacts of transposons.</title>
        <authorList>
            <person name="Zhao G."/>
            <person name="Zou C."/>
            <person name="Li K."/>
            <person name="Wang K."/>
            <person name="Li T."/>
            <person name="Gao L."/>
            <person name="Zhang X."/>
            <person name="Wang H."/>
            <person name="Yang Z."/>
            <person name="Liu X."/>
            <person name="Jiang W."/>
            <person name="Mao L."/>
            <person name="Kong X."/>
            <person name="Jiao Y."/>
            <person name="Jia J."/>
        </authorList>
    </citation>
    <scope>NUCLEOTIDE SEQUENCE [LARGE SCALE GENOMIC DNA]</scope>
    <source>
        <strain evidence="3">cv. AL8/78</strain>
    </source>
</reference>
<evidence type="ECO:0000259" key="1">
    <source>
        <dbReference type="PROSITE" id="PS50011"/>
    </source>
</evidence>
<dbReference type="RefSeq" id="XP_020190921.1">
    <property type="nucleotide sequence ID" value="XM_020335332.4"/>
</dbReference>
<evidence type="ECO:0000313" key="2">
    <source>
        <dbReference type="EnsemblPlants" id="AET2Gv20000100.1"/>
    </source>
</evidence>
<dbReference type="Pfam" id="PF00069">
    <property type="entry name" value="Pkinase"/>
    <property type="match status" value="1"/>
</dbReference>
<accession>A0A453A666</accession>
<dbReference type="EnsemblPlants" id="AET2Gv20000100.1">
    <property type="protein sequence ID" value="AET2Gv20000100.1"/>
    <property type="gene ID" value="AET2Gv20000100"/>
</dbReference>
<dbReference type="KEGG" id="ats:109776670"/>
<keyword evidence="3" id="KW-1185">Reference proteome</keyword>
<organism evidence="2 3">
    <name type="scientific">Aegilops tauschii subsp. strangulata</name>
    <name type="common">Goatgrass</name>
    <dbReference type="NCBI Taxonomy" id="200361"/>
    <lineage>
        <taxon>Eukaryota</taxon>
        <taxon>Viridiplantae</taxon>
        <taxon>Streptophyta</taxon>
        <taxon>Embryophyta</taxon>
        <taxon>Tracheophyta</taxon>
        <taxon>Spermatophyta</taxon>
        <taxon>Magnoliopsida</taxon>
        <taxon>Liliopsida</taxon>
        <taxon>Poales</taxon>
        <taxon>Poaceae</taxon>
        <taxon>BOP clade</taxon>
        <taxon>Pooideae</taxon>
        <taxon>Triticodae</taxon>
        <taxon>Triticeae</taxon>
        <taxon>Triticinae</taxon>
        <taxon>Aegilops</taxon>
    </lineage>
</organism>
<dbReference type="RefSeq" id="XP_020190922.1">
    <property type="nucleotide sequence ID" value="XM_020335333.4"/>
</dbReference>
<dbReference type="STRING" id="200361.A0A453A666"/>
<dbReference type="OMA" id="VLCYEYF"/>
<name>A0A453A666_AEGTS</name>
<dbReference type="SUPFAM" id="SSF56112">
    <property type="entry name" value="Protein kinase-like (PK-like)"/>
    <property type="match status" value="1"/>
</dbReference>
<dbReference type="PANTHER" id="PTHR45707:SF82">
    <property type="entry name" value="PROTEIN KINASE DOMAIN-CONTAINING PROTEIN"/>
    <property type="match status" value="1"/>
</dbReference>
<dbReference type="PROSITE" id="PS50011">
    <property type="entry name" value="PROTEIN_KINASE_DOM"/>
    <property type="match status" value="1"/>
</dbReference>
<dbReference type="InterPro" id="IPR011009">
    <property type="entry name" value="Kinase-like_dom_sf"/>
</dbReference>
<reference evidence="2" key="4">
    <citation type="submission" date="2019-03" db="UniProtKB">
        <authorList>
            <consortium name="EnsemblPlants"/>
        </authorList>
    </citation>
    <scope>IDENTIFICATION</scope>
</reference>
<sequence>MDRRSSVPVQGKATGDITLETLPKELTLDFLKKITNDFSTDYIKGSGAFGTIYKGILGDGEVIAVQRLEENSPVPREKIFTNEVKNIMVLEHKNIVKLIAYCRETQNALVQSNGTNIIAEITETLLCYEYLPKGSLHQNLFGESSSIDWDTRFGIIKGICEGILFLHTLPNPILHLGLTPQNILLDNNMAPKISEFGFSRIFGAEKTRTNTQSDVGSIGYMAPEYLYNGEISARSDIYSLGLIIMEICTREKNSSSIDQKHARKYIDGVKDNWIRIDQIMSKYKDLEENCFEQIEGCIKIALQCVEIDGEKRPSIEEILNSLSKLPDS</sequence>
<protein>
    <recommendedName>
        <fullName evidence="1">Protein kinase domain-containing protein</fullName>
    </recommendedName>
</protein>
<dbReference type="Gene3D" id="3.30.200.20">
    <property type="entry name" value="Phosphorylase Kinase, domain 1"/>
    <property type="match status" value="1"/>
</dbReference>
<reference evidence="3" key="1">
    <citation type="journal article" date="2014" name="Science">
        <title>Ancient hybridizations among the ancestral genomes of bread wheat.</title>
        <authorList>
            <consortium name="International Wheat Genome Sequencing Consortium,"/>
            <person name="Marcussen T."/>
            <person name="Sandve S.R."/>
            <person name="Heier L."/>
            <person name="Spannagl M."/>
            <person name="Pfeifer M."/>
            <person name="Jakobsen K.S."/>
            <person name="Wulff B.B."/>
            <person name="Steuernagel B."/>
            <person name="Mayer K.F."/>
            <person name="Olsen O.A."/>
        </authorList>
    </citation>
    <scope>NUCLEOTIDE SEQUENCE [LARGE SCALE GENOMIC DNA]</scope>
    <source>
        <strain evidence="3">cv. AL8/78</strain>
    </source>
</reference>
<dbReference type="PANTHER" id="PTHR45707">
    <property type="entry name" value="C2 CALCIUM/LIPID-BINDING PLANT PHOSPHORIBOSYLTRANSFERASE FAMILY PROTEIN"/>
    <property type="match status" value="1"/>
</dbReference>
<dbReference type="Gene3D" id="1.10.510.10">
    <property type="entry name" value="Transferase(Phosphotransferase) domain 1"/>
    <property type="match status" value="1"/>
</dbReference>
<reference evidence="2" key="3">
    <citation type="journal article" date="2017" name="Nature">
        <title>Genome sequence of the progenitor of the wheat D genome Aegilops tauschii.</title>
        <authorList>
            <person name="Luo M.C."/>
            <person name="Gu Y.Q."/>
            <person name="Puiu D."/>
            <person name="Wang H."/>
            <person name="Twardziok S.O."/>
            <person name="Deal K.R."/>
            <person name="Huo N."/>
            <person name="Zhu T."/>
            <person name="Wang L."/>
            <person name="Wang Y."/>
            <person name="McGuire P.E."/>
            <person name="Liu S."/>
            <person name="Long H."/>
            <person name="Ramasamy R.K."/>
            <person name="Rodriguez J.C."/>
            <person name="Van S.L."/>
            <person name="Yuan L."/>
            <person name="Wang Z."/>
            <person name="Xia Z."/>
            <person name="Xiao L."/>
            <person name="Anderson O.D."/>
            <person name="Ouyang S."/>
            <person name="Liang Y."/>
            <person name="Zimin A.V."/>
            <person name="Pertea G."/>
            <person name="Qi P."/>
            <person name="Bennetzen J.L."/>
            <person name="Dai X."/>
            <person name="Dawson M.W."/>
            <person name="Muller H.G."/>
            <person name="Kugler K."/>
            <person name="Rivarola-Duarte L."/>
            <person name="Spannagl M."/>
            <person name="Mayer K.F.X."/>
            <person name="Lu F.H."/>
            <person name="Bevan M.W."/>
            <person name="Leroy P."/>
            <person name="Li P."/>
            <person name="You F.M."/>
            <person name="Sun Q."/>
            <person name="Liu Z."/>
            <person name="Lyons E."/>
            <person name="Wicker T."/>
            <person name="Salzberg S.L."/>
            <person name="Devos K.M."/>
            <person name="Dvorak J."/>
        </authorList>
    </citation>
    <scope>NUCLEOTIDE SEQUENCE [LARGE SCALE GENOMIC DNA]</scope>
    <source>
        <strain evidence="2">cv. AL8/78</strain>
    </source>
</reference>
<dbReference type="GeneID" id="109776670"/>
<dbReference type="FunFam" id="1.10.510.10:FF:000870">
    <property type="entry name" value="OSJNBa0016N04.16-like protein"/>
    <property type="match status" value="1"/>
</dbReference>
<proteinExistence type="predicted"/>
<dbReference type="PIRSF" id="PIRSF000654">
    <property type="entry name" value="Integrin-linked_kinase"/>
    <property type="match status" value="1"/>
</dbReference>
<dbReference type="GO" id="GO:0004672">
    <property type="term" value="F:protein kinase activity"/>
    <property type="evidence" value="ECO:0007669"/>
    <property type="project" value="InterPro"/>
</dbReference>
<reference evidence="2" key="5">
    <citation type="journal article" date="2021" name="G3 (Bethesda)">
        <title>Aegilops tauschii genome assembly Aet v5.0 features greater sequence contiguity and improved annotation.</title>
        <authorList>
            <person name="Wang L."/>
            <person name="Zhu T."/>
            <person name="Rodriguez J.C."/>
            <person name="Deal K.R."/>
            <person name="Dubcovsky J."/>
            <person name="McGuire P.E."/>
            <person name="Lux T."/>
            <person name="Spannagl M."/>
            <person name="Mayer K.F.X."/>
            <person name="Baldrich P."/>
            <person name="Meyers B.C."/>
            <person name="Huo N."/>
            <person name="Gu Y.Q."/>
            <person name="Zhou H."/>
            <person name="Devos K.M."/>
            <person name="Bennetzen J.L."/>
            <person name="Unver T."/>
            <person name="Budak H."/>
            <person name="Gulick P.J."/>
            <person name="Galiba G."/>
            <person name="Kalapos B."/>
            <person name="Nelson D.R."/>
            <person name="Li P."/>
            <person name="You F.M."/>
            <person name="Luo M.C."/>
            <person name="Dvorak J."/>
        </authorList>
    </citation>
    <scope>NUCLEOTIDE SEQUENCE [LARGE SCALE GENOMIC DNA]</scope>
    <source>
        <strain evidence="2">cv. AL8/78</strain>
    </source>
</reference>
<dbReference type="Proteomes" id="UP000015105">
    <property type="component" value="Chromosome 2D"/>
</dbReference>
<dbReference type="GO" id="GO:0005524">
    <property type="term" value="F:ATP binding"/>
    <property type="evidence" value="ECO:0007669"/>
    <property type="project" value="InterPro"/>
</dbReference>